<protein>
    <submittedName>
        <fullName evidence="3">Uncharacterized protein</fullName>
    </submittedName>
</protein>
<sequence>MSINIYDTIQIEDFHAHSFVPNEIIVSYAIDNGDTINLNLSVLNQFPGKLLMHIFVRQLANEPGGQWSSELIKLKNMDFCKTLESLRNLTLEEVQGESVLPQTFLISCPLKPGFYYVKDGRFQIKLLPIQIPNGRYLVQFELIQVYEEVIKLLSCRIKCKKFVPIDVTNQTTKFTWSDEEEEKVMQKTPTKSTNETGISEDDEEQIQEDEPGEEE</sequence>
<dbReference type="HOGENOM" id="CLU_954986_0_0_1"/>
<dbReference type="SUPFAM" id="SSF63707">
    <property type="entry name" value="Ganglioside M2 (gm2) activator"/>
    <property type="match status" value="1"/>
</dbReference>
<dbReference type="eggNOG" id="ENOG502RTMB">
    <property type="taxonomic scope" value="Eukaryota"/>
</dbReference>
<dbReference type="OrthoDB" id="7859518at2759"/>
<dbReference type="SMART" id="SM00697">
    <property type="entry name" value="DM8"/>
    <property type="match status" value="1"/>
</dbReference>
<evidence type="ECO:0000256" key="2">
    <source>
        <dbReference type="SAM" id="MobiDB-lite"/>
    </source>
</evidence>
<name>B4MXE8_DROWI</name>
<dbReference type="Proteomes" id="UP000007798">
    <property type="component" value="Unassembled WGS sequence"/>
</dbReference>
<evidence type="ECO:0000256" key="1">
    <source>
        <dbReference type="ARBA" id="ARBA00022729"/>
    </source>
</evidence>
<evidence type="ECO:0000313" key="4">
    <source>
        <dbReference type="Proteomes" id="UP000007798"/>
    </source>
</evidence>
<feature type="compositionally biased region" description="Polar residues" evidence="2">
    <location>
        <begin position="187"/>
        <end position="197"/>
    </location>
</feature>
<dbReference type="InterPro" id="IPR036846">
    <property type="entry name" value="GM2-AP_sf"/>
</dbReference>
<accession>B4MXE8</accession>
<evidence type="ECO:0000313" key="3">
    <source>
        <dbReference type="EMBL" id="EDW76717.2"/>
    </source>
</evidence>
<dbReference type="Pfam" id="PF06477">
    <property type="entry name" value="DUF1091"/>
    <property type="match status" value="1"/>
</dbReference>
<keyword evidence="4" id="KW-1185">Reference proteome</keyword>
<feature type="compositionally biased region" description="Acidic residues" evidence="2">
    <location>
        <begin position="198"/>
        <end position="215"/>
    </location>
</feature>
<dbReference type="InParanoid" id="B4MXE8"/>
<dbReference type="EMBL" id="CH963876">
    <property type="protein sequence ID" value="EDW76717.2"/>
    <property type="molecule type" value="Genomic_DNA"/>
</dbReference>
<dbReference type="STRING" id="7260.B4MXE8"/>
<organism evidence="3 4">
    <name type="scientific">Drosophila willistoni</name>
    <name type="common">Fruit fly</name>
    <dbReference type="NCBI Taxonomy" id="7260"/>
    <lineage>
        <taxon>Eukaryota</taxon>
        <taxon>Metazoa</taxon>
        <taxon>Ecdysozoa</taxon>
        <taxon>Arthropoda</taxon>
        <taxon>Hexapoda</taxon>
        <taxon>Insecta</taxon>
        <taxon>Pterygota</taxon>
        <taxon>Neoptera</taxon>
        <taxon>Endopterygota</taxon>
        <taxon>Diptera</taxon>
        <taxon>Brachycera</taxon>
        <taxon>Muscomorpha</taxon>
        <taxon>Ephydroidea</taxon>
        <taxon>Drosophilidae</taxon>
        <taxon>Drosophila</taxon>
        <taxon>Sophophora</taxon>
    </lineage>
</organism>
<dbReference type="AlphaFoldDB" id="B4MXE8"/>
<gene>
    <name evidence="3" type="primary">Dwil\GK20021</name>
    <name evidence="3" type="ORF">Dwil_GK20021</name>
</gene>
<dbReference type="InterPro" id="IPR010512">
    <property type="entry name" value="DUF1091"/>
</dbReference>
<feature type="region of interest" description="Disordered" evidence="2">
    <location>
        <begin position="177"/>
        <end position="215"/>
    </location>
</feature>
<keyword evidence="1" id="KW-0732">Signal</keyword>
<proteinExistence type="predicted"/>
<reference evidence="3 4" key="1">
    <citation type="journal article" date="2007" name="Nature">
        <title>Evolution of genes and genomes on the Drosophila phylogeny.</title>
        <authorList>
            <consortium name="Drosophila 12 Genomes Consortium"/>
            <person name="Clark A.G."/>
            <person name="Eisen M.B."/>
            <person name="Smith D.R."/>
            <person name="Bergman C.M."/>
            <person name="Oliver B."/>
            <person name="Markow T.A."/>
            <person name="Kaufman T.C."/>
            <person name="Kellis M."/>
            <person name="Gelbart W."/>
            <person name="Iyer V.N."/>
            <person name="Pollard D.A."/>
            <person name="Sackton T.B."/>
            <person name="Larracuente A.M."/>
            <person name="Singh N.D."/>
            <person name="Abad J.P."/>
            <person name="Abt D.N."/>
            <person name="Adryan B."/>
            <person name="Aguade M."/>
            <person name="Akashi H."/>
            <person name="Anderson W.W."/>
            <person name="Aquadro C.F."/>
            <person name="Ardell D.H."/>
            <person name="Arguello R."/>
            <person name="Artieri C.G."/>
            <person name="Barbash D.A."/>
            <person name="Barker D."/>
            <person name="Barsanti P."/>
            <person name="Batterham P."/>
            <person name="Batzoglou S."/>
            <person name="Begun D."/>
            <person name="Bhutkar A."/>
            <person name="Blanco E."/>
            <person name="Bosak S.A."/>
            <person name="Bradley R.K."/>
            <person name="Brand A.D."/>
            <person name="Brent M.R."/>
            <person name="Brooks A.N."/>
            <person name="Brown R.H."/>
            <person name="Butlin R.K."/>
            <person name="Caggese C."/>
            <person name="Calvi B.R."/>
            <person name="Bernardo de Carvalho A."/>
            <person name="Caspi A."/>
            <person name="Castrezana S."/>
            <person name="Celniker S.E."/>
            <person name="Chang J.L."/>
            <person name="Chapple C."/>
            <person name="Chatterji S."/>
            <person name="Chinwalla A."/>
            <person name="Civetta A."/>
            <person name="Clifton S.W."/>
            <person name="Comeron J.M."/>
            <person name="Costello J.C."/>
            <person name="Coyne J.A."/>
            <person name="Daub J."/>
            <person name="David R.G."/>
            <person name="Delcher A.L."/>
            <person name="Delehaunty K."/>
            <person name="Do C.B."/>
            <person name="Ebling H."/>
            <person name="Edwards K."/>
            <person name="Eickbush T."/>
            <person name="Evans J.D."/>
            <person name="Filipski A."/>
            <person name="Findeiss S."/>
            <person name="Freyhult E."/>
            <person name="Fulton L."/>
            <person name="Fulton R."/>
            <person name="Garcia A.C."/>
            <person name="Gardiner A."/>
            <person name="Garfield D.A."/>
            <person name="Garvin B.E."/>
            <person name="Gibson G."/>
            <person name="Gilbert D."/>
            <person name="Gnerre S."/>
            <person name="Godfrey J."/>
            <person name="Good R."/>
            <person name="Gotea V."/>
            <person name="Gravely B."/>
            <person name="Greenberg A.J."/>
            <person name="Griffiths-Jones S."/>
            <person name="Gross S."/>
            <person name="Guigo R."/>
            <person name="Gustafson E.A."/>
            <person name="Haerty W."/>
            <person name="Hahn M.W."/>
            <person name="Halligan D.L."/>
            <person name="Halpern A.L."/>
            <person name="Halter G.M."/>
            <person name="Han M.V."/>
            <person name="Heger A."/>
            <person name="Hillier L."/>
            <person name="Hinrichs A.S."/>
            <person name="Holmes I."/>
            <person name="Hoskins R.A."/>
            <person name="Hubisz M.J."/>
            <person name="Hultmark D."/>
            <person name="Huntley M.A."/>
            <person name="Jaffe D.B."/>
            <person name="Jagadeeshan S."/>
            <person name="Jeck W.R."/>
            <person name="Johnson J."/>
            <person name="Jones C.D."/>
            <person name="Jordan W.C."/>
            <person name="Karpen G.H."/>
            <person name="Kataoka E."/>
            <person name="Keightley P.D."/>
            <person name="Kheradpour P."/>
            <person name="Kirkness E.F."/>
            <person name="Koerich L.B."/>
            <person name="Kristiansen K."/>
            <person name="Kudrna D."/>
            <person name="Kulathinal R.J."/>
            <person name="Kumar S."/>
            <person name="Kwok R."/>
            <person name="Lander E."/>
            <person name="Langley C.H."/>
            <person name="Lapoint R."/>
            <person name="Lazzaro B.P."/>
            <person name="Lee S.J."/>
            <person name="Levesque L."/>
            <person name="Li R."/>
            <person name="Lin C.F."/>
            <person name="Lin M.F."/>
            <person name="Lindblad-Toh K."/>
            <person name="Llopart A."/>
            <person name="Long M."/>
            <person name="Low L."/>
            <person name="Lozovsky E."/>
            <person name="Lu J."/>
            <person name="Luo M."/>
            <person name="Machado C.A."/>
            <person name="Makalowski W."/>
            <person name="Marzo M."/>
            <person name="Matsuda M."/>
            <person name="Matzkin L."/>
            <person name="McAllister B."/>
            <person name="McBride C.S."/>
            <person name="McKernan B."/>
            <person name="McKernan K."/>
            <person name="Mendez-Lago M."/>
            <person name="Minx P."/>
            <person name="Mollenhauer M.U."/>
            <person name="Montooth K."/>
            <person name="Mount S.M."/>
            <person name="Mu X."/>
            <person name="Myers E."/>
            <person name="Negre B."/>
            <person name="Newfeld S."/>
            <person name="Nielsen R."/>
            <person name="Noor M.A."/>
            <person name="O'Grady P."/>
            <person name="Pachter L."/>
            <person name="Papaceit M."/>
            <person name="Parisi M.J."/>
            <person name="Parisi M."/>
            <person name="Parts L."/>
            <person name="Pedersen J.S."/>
            <person name="Pesole G."/>
            <person name="Phillippy A.M."/>
            <person name="Ponting C.P."/>
            <person name="Pop M."/>
            <person name="Porcelli D."/>
            <person name="Powell J.R."/>
            <person name="Prohaska S."/>
            <person name="Pruitt K."/>
            <person name="Puig M."/>
            <person name="Quesneville H."/>
            <person name="Ram K.R."/>
            <person name="Rand D."/>
            <person name="Rasmussen M.D."/>
            <person name="Reed L.K."/>
            <person name="Reenan R."/>
            <person name="Reily A."/>
            <person name="Remington K.A."/>
            <person name="Rieger T.T."/>
            <person name="Ritchie M.G."/>
            <person name="Robin C."/>
            <person name="Rogers Y.H."/>
            <person name="Rohde C."/>
            <person name="Rozas J."/>
            <person name="Rubenfield M.J."/>
            <person name="Ruiz A."/>
            <person name="Russo S."/>
            <person name="Salzberg S.L."/>
            <person name="Sanchez-Gracia A."/>
            <person name="Saranga D.J."/>
            <person name="Sato H."/>
            <person name="Schaeffer S.W."/>
            <person name="Schatz M.C."/>
            <person name="Schlenke T."/>
            <person name="Schwartz R."/>
            <person name="Segarra C."/>
            <person name="Singh R.S."/>
            <person name="Sirot L."/>
            <person name="Sirota M."/>
            <person name="Sisneros N.B."/>
            <person name="Smith C.D."/>
            <person name="Smith T.F."/>
            <person name="Spieth J."/>
            <person name="Stage D.E."/>
            <person name="Stark A."/>
            <person name="Stephan W."/>
            <person name="Strausberg R.L."/>
            <person name="Strempel S."/>
            <person name="Sturgill D."/>
            <person name="Sutton G."/>
            <person name="Sutton G.G."/>
            <person name="Tao W."/>
            <person name="Teichmann S."/>
            <person name="Tobari Y.N."/>
            <person name="Tomimura Y."/>
            <person name="Tsolas J.M."/>
            <person name="Valente V.L."/>
            <person name="Venter E."/>
            <person name="Venter J.C."/>
            <person name="Vicario S."/>
            <person name="Vieira F.G."/>
            <person name="Vilella A.J."/>
            <person name="Villasante A."/>
            <person name="Walenz B."/>
            <person name="Wang J."/>
            <person name="Wasserman M."/>
            <person name="Watts T."/>
            <person name="Wilson D."/>
            <person name="Wilson R.K."/>
            <person name="Wing R.A."/>
            <person name="Wolfner M.F."/>
            <person name="Wong A."/>
            <person name="Wong G.K."/>
            <person name="Wu C.I."/>
            <person name="Wu G."/>
            <person name="Yamamoto D."/>
            <person name="Yang H.P."/>
            <person name="Yang S.P."/>
            <person name="Yorke J.A."/>
            <person name="Yoshida K."/>
            <person name="Zdobnov E."/>
            <person name="Zhang P."/>
            <person name="Zhang Y."/>
            <person name="Zimin A.V."/>
            <person name="Baldwin J."/>
            <person name="Abdouelleil A."/>
            <person name="Abdulkadir J."/>
            <person name="Abebe A."/>
            <person name="Abera B."/>
            <person name="Abreu J."/>
            <person name="Acer S.C."/>
            <person name="Aftuck L."/>
            <person name="Alexander A."/>
            <person name="An P."/>
            <person name="Anderson E."/>
            <person name="Anderson S."/>
            <person name="Arachi H."/>
            <person name="Azer M."/>
            <person name="Bachantsang P."/>
            <person name="Barry A."/>
            <person name="Bayul T."/>
            <person name="Berlin A."/>
            <person name="Bessette D."/>
            <person name="Bloom T."/>
            <person name="Blye J."/>
            <person name="Boguslavskiy L."/>
            <person name="Bonnet C."/>
            <person name="Boukhgalter B."/>
            <person name="Bourzgui I."/>
            <person name="Brown A."/>
            <person name="Cahill P."/>
            <person name="Channer S."/>
            <person name="Cheshatsang Y."/>
            <person name="Chuda L."/>
            <person name="Citroen M."/>
            <person name="Collymore A."/>
            <person name="Cooke P."/>
            <person name="Costello M."/>
            <person name="D'Aco K."/>
            <person name="Daza R."/>
            <person name="De Haan G."/>
            <person name="DeGray S."/>
            <person name="DeMaso C."/>
            <person name="Dhargay N."/>
            <person name="Dooley K."/>
            <person name="Dooley E."/>
            <person name="Doricent M."/>
            <person name="Dorje P."/>
            <person name="Dorjee K."/>
            <person name="Dupes A."/>
            <person name="Elong R."/>
            <person name="Falk J."/>
            <person name="Farina A."/>
            <person name="Faro S."/>
            <person name="Ferguson D."/>
            <person name="Fisher S."/>
            <person name="Foley C.D."/>
            <person name="Franke A."/>
            <person name="Friedrich D."/>
            <person name="Gadbois L."/>
            <person name="Gearin G."/>
            <person name="Gearin C.R."/>
            <person name="Giannoukos G."/>
            <person name="Goode T."/>
            <person name="Graham J."/>
            <person name="Grandbois E."/>
            <person name="Grewal S."/>
            <person name="Gyaltsen K."/>
            <person name="Hafez N."/>
            <person name="Hagos B."/>
            <person name="Hall J."/>
            <person name="Henson C."/>
            <person name="Hollinger A."/>
            <person name="Honan T."/>
            <person name="Huard M.D."/>
            <person name="Hughes L."/>
            <person name="Hurhula B."/>
            <person name="Husby M.E."/>
            <person name="Kamat A."/>
            <person name="Kanga B."/>
            <person name="Kashin S."/>
            <person name="Khazanovich D."/>
            <person name="Kisner P."/>
            <person name="Lance K."/>
            <person name="Lara M."/>
            <person name="Lee W."/>
            <person name="Lennon N."/>
            <person name="Letendre F."/>
            <person name="LeVine R."/>
            <person name="Lipovsky A."/>
            <person name="Liu X."/>
            <person name="Liu J."/>
            <person name="Liu S."/>
            <person name="Lokyitsang T."/>
            <person name="Lokyitsang Y."/>
            <person name="Lubonja R."/>
            <person name="Lui A."/>
            <person name="MacDonald P."/>
            <person name="Magnisalis V."/>
            <person name="Maru K."/>
            <person name="Matthews C."/>
            <person name="McCusker W."/>
            <person name="McDonough S."/>
            <person name="Mehta T."/>
            <person name="Meldrim J."/>
            <person name="Meneus L."/>
            <person name="Mihai O."/>
            <person name="Mihalev A."/>
            <person name="Mihova T."/>
            <person name="Mittelman R."/>
            <person name="Mlenga V."/>
            <person name="Montmayeur A."/>
            <person name="Mulrain L."/>
            <person name="Navidi A."/>
            <person name="Naylor J."/>
            <person name="Negash T."/>
            <person name="Nguyen T."/>
            <person name="Nguyen N."/>
            <person name="Nicol R."/>
            <person name="Norbu C."/>
            <person name="Norbu N."/>
            <person name="Novod N."/>
            <person name="O'Neill B."/>
            <person name="Osman S."/>
            <person name="Markiewicz E."/>
            <person name="Oyono O.L."/>
            <person name="Patti C."/>
            <person name="Phunkhang P."/>
            <person name="Pierre F."/>
            <person name="Priest M."/>
            <person name="Raghuraman S."/>
            <person name="Rege F."/>
            <person name="Reyes R."/>
            <person name="Rise C."/>
            <person name="Rogov P."/>
            <person name="Ross K."/>
            <person name="Ryan E."/>
            <person name="Settipalli S."/>
            <person name="Shea T."/>
            <person name="Sherpa N."/>
            <person name="Shi L."/>
            <person name="Shih D."/>
            <person name="Sparrow T."/>
            <person name="Spaulding J."/>
            <person name="Stalker J."/>
            <person name="Stange-Thomann N."/>
            <person name="Stavropoulos S."/>
            <person name="Stone C."/>
            <person name="Strader C."/>
            <person name="Tesfaye S."/>
            <person name="Thomson T."/>
            <person name="Thoulutsang Y."/>
            <person name="Thoulutsang D."/>
            <person name="Topham K."/>
            <person name="Topping I."/>
            <person name="Tsamla T."/>
            <person name="Vassiliev H."/>
            <person name="Vo A."/>
            <person name="Wangchuk T."/>
            <person name="Wangdi T."/>
            <person name="Weiand M."/>
            <person name="Wilkinson J."/>
            <person name="Wilson A."/>
            <person name="Yadav S."/>
            <person name="Young G."/>
            <person name="Yu Q."/>
            <person name="Zembek L."/>
            <person name="Zhong D."/>
            <person name="Zimmer A."/>
            <person name="Zwirko Z."/>
            <person name="Jaffe D.B."/>
            <person name="Alvarez P."/>
            <person name="Brockman W."/>
            <person name="Butler J."/>
            <person name="Chin C."/>
            <person name="Gnerre S."/>
            <person name="Grabherr M."/>
            <person name="Kleber M."/>
            <person name="Mauceli E."/>
            <person name="MacCallum I."/>
        </authorList>
    </citation>
    <scope>NUCLEOTIDE SEQUENCE [LARGE SCALE GENOMIC DNA]</scope>
    <source>
        <strain evidence="4">Tucson 14030-0811.24</strain>
    </source>
</reference>